<evidence type="ECO:0000256" key="1">
    <source>
        <dbReference type="ARBA" id="ARBA00004651"/>
    </source>
</evidence>
<keyword evidence="2" id="KW-1003">Cell membrane</keyword>
<evidence type="ECO:0000256" key="6">
    <source>
        <dbReference type="ARBA" id="ARBA00023224"/>
    </source>
</evidence>
<feature type="transmembrane region" description="Helical" evidence="10">
    <location>
        <begin position="195"/>
        <end position="217"/>
    </location>
</feature>
<keyword evidence="5 10" id="KW-0472">Membrane</keyword>
<dbReference type="Proteomes" id="UP001595692">
    <property type="component" value="Unassembled WGS sequence"/>
</dbReference>
<evidence type="ECO:0000256" key="7">
    <source>
        <dbReference type="ARBA" id="ARBA00029447"/>
    </source>
</evidence>
<evidence type="ECO:0000313" key="13">
    <source>
        <dbReference type="EMBL" id="MFC3914000.1"/>
    </source>
</evidence>
<accession>A0ABV8CPN5</accession>
<evidence type="ECO:0000256" key="3">
    <source>
        <dbReference type="ARBA" id="ARBA00022692"/>
    </source>
</evidence>
<feature type="coiled-coil region" evidence="9">
    <location>
        <begin position="420"/>
        <end position="469"/>
    </location>
</feature>
<dbReference type="RefSeq" id="WP_377152413.1">
    <property type="nucleotide sequence ID" value="NZ_JBHSAF010000014.1"/>
</dbReference>
<dbReference type="InterPro" id="IPR004089">
    <property type="entry name" value="MCPsignal_dom"/>
</dbReference>
<keyword evidence="6 8" id="KW-0807">Transducer</keyword>
<name>A0ABV8CPN5_9GAMM</name>
<dbReference type="SMART" id="SM01049">
    <property type="entry name" value="Cache_2"/>
    <property type="match status" value="1"/>
</dbReference>
<dbReference type="PROSITE" id="PS50111">
    <property type="entry name" value="CHEMOTAXIS_TRANSDUC_2"/>
    <property type="match status" value="1"/>
</dbReference>
<dbReference type="Gene3D" id="3.30.450.20">
    <property type="entry name" value="PAS domain"/>
    <property type="match status" value="1"/>
</dbReference>
<dbReference type="InterPro" id="IPR003660">
    <property type="entry name" value="HAMP_dom"/>
</dbReference>
<organism evidence="13 14">
    <name type="scientific">Pseudaeromonas sharmana</name>
    <dbReference type="NCBI Taxonomy" id="328412"/>
    <lineage>
        <taxon>Bacteria</taxon>
        <taxon>Pseudomonadati</taxon>
        <taxon>Pseudomonadota</taxon>
        <taxon>Gammaproteobacteria</taxon>
        <taxon>Aeromonadales</taxon>
        <taxon>Aeromonadaceae</taxon>
        <taxon>Pseudaeromonas</taxon>
    </lineage>
</organism>
<comment type="subcellular location">
    <subcellularLocation>
        <location evidence="1">Cell membrane</location>
        <topology evidence="1">Multi-pass membrane protein</topology>
    </subcellularLocation>
</comment>
<dbReference type="SMART" id="SM00283">
    <property type="entry name" value="MA"/>
    <property type="match status" value="1"/>
</dbReference>
<evidence type="ECO:0000256" key="5">
    <source>
        <dbReference type="ARBA" id="ARBA00023136"/>
    </source>
</evidence>
<evidence type="ECO:0000259" key="12">
    <source>
        <dbReference type="PROSITE" id="PS50885"/>
    </source>
</evidence>
<feature type="domain" description="Methyl-accepting transducer" evidence="11">
    <location>
        <begin position="276"/>
        <end position="512"/>
    </location>
</feature>
<dbReference type="SUPFAM" id="SSF58104">
    <property type="entry name" value="Methyl-accepting chemotaxis protein (MCP) signaling domain"/>
    <property type="match status" value="1"/>
</dbReference>
<dbReference type="PANTHER" id="PTHR32089:SF120">
    <property type="entry name" value="METHYL-ACCEPTING CHEMOTAXIS PROTEIN TLPQ"/>
    <property type="match status" value="1"/>
</dbReference>
<keyword evidence="9" id="KW-0175">Coiled coil</keyword>
<evidence type="ECO:0000256" key="8">
    <source>
        <dbReference type="PROSITE-ProRule" id="PRU00284"/>
    </source>
</evidence>
<evidence type="ECO:0000256" key="4">
    <source>
        <dbReference type="ARBA" id="ARBA00022989"/>
    </source>
</evidence>
<dbReference type="CDD" id="cd11386">
    <property type="entry name" value="MCP_signal"/>
    <property type="match status" value="1"/>
</dbReference>
<dbReference type="Pfam" id="PF00015">
    <property type="entry name" value="MCPsignal"/>
    <property type="match status" value="1"/>
</dbReference>
<feature type="domain" description="HAMP" evidence="12">
    <location>
        <begin position="219"/>
        <end position="271"/>
    </location>
</feature>
<keyword evidence="14" id="KW-1185">Reference proteome</keyword>
<keyword evidence="4 10" id="KW-1133">Transmembrane helix</keyword>
<dbReference type="InterPro" id="IPR033480">
    <property type="entry name" value="sCache_2"/>
</dbReference>
<comment type="caution">
    <text evidence="13">The sequence shown here is derived from an EMBL/GenBank/DDBJ whole genome shotgun (WGS) entry which is preliminary data.</text>
</comment>
<dbReference type="PANTHER" id="PTHR32089">
    <property type="entry name" value="METHYL-ACCEPTING CHEMOTAXIS PROTEIN MCPB"/>
    <property type="match status" value="1"/>
</dbReference>
<reference evidence="14" key="1">
    <citation type="journal article" date="2019" name="Int. J. Syst. Evol. Microbiol.">
        <title>The Global Catalogue of Microorganisms (GCM) 10K type strain sequencing project: providing services to taxonomists for standard genome sequencing and annotation.</title>
        <authorList>
            <consortium name="The Broad Institute Genomics Platform"/>
            <consortium name="The Broad Institute Genome Sequencing Center for Infectious Disease"/>
            <person name="Wu L."/>
            <person name="Ma J."/>
        </authorList>
    </citation>
    <scope>NUCLEOTIDE SEQUENCE [LARGE SCALE GENOMIC DNA]</scope>
    <source>
        <strain evidence="14">CCUG 54939</strain>
    </source>
</reference>
<evidence type="ECO:0000256" key="10">
    <source>
        <dbReference type="SAM" id="Phobius"/>
    </source>
</evidence>
<evidence type="ECO:0000259" key="11">
    <source>
        <dbReference type="PROSITE" id="PS50111"/>
    </source>
</evidence>
<keyword evidence="3 10" id="KW-0812">Transmembrane</keyword>
<dbReference type="Gene3D" id="1.10.287.950">
    <property type="entry name" value="Methyl-accepting chemotaxis protein"/>
    <property type="match status" value="1"/>
</dbReference>
<evidence type="ECO:0000313" key="14">
    <source>
        <dbReference type="Proteomes" id="UP001595692"/>
    </source>
</evidence>
<protein>
    <submittedName>
        <fullName evidence="13">Methyl-accepting chemotaxis protein</fullName>
    </submittedName>
</protein>
<evidence type="ECO:0000256" key="9">
    <source>
        <dbReference type="SAM" id="Coils"/>
    </source>
</evidence>
<dbReference type="EMBL" id="JBHSAF010000014">
    <property type="protein sequence ID" value="MFC3914000.1"/>
    <property type="molecule type" value="Genomic_DNA"/>
</dbReference>
<comment type="similarity">
    <text evidence="7">Belongs to the methyl-accepting chemotaxis (MCP) protein family.</text>
</comment>
<evidence type="ECO:0000256" key="2">
    <source>
        <dbReference type="ARBA" id="ARBA00022475"/>
    </source>
</evidence>
<dbReference type="PROSITE" id="PS50885">
    <property type="entry name" value="HAMP"/>
    <property type="match status" value="1"/>
</dbReference>
<gene>
    <name evidence="13" type="ORF">ACFOSS_11045</name>
</gene>
<proteinExistence type="inferred from homology"/>
<sequence length="550" mass="60466">MHHRHHQPGWLLRMTSKLRFNGKMGLLFLVVLLCSILGNLYSAFETRDAIRDSIDQGLISQVTAVHSLLQAELDQAPAAFLTNSRRMLQGLRWGDNQSGYFFLADRQGRLLIYPPKAEREGGFLDTVQVIETNEEVSQAFTRIGHGDTAELIHYPYVKPGSTKKTMKAAYVAPVGEYLLISGVYMDAADDAFISYLWRSSIIIAGTLLSMLLIVMIISRAIGSQVNQSLNELRMIANRNLSRRIAAVGRDEFADINRALEETRHNLNNLLYKQHDTSITLSAASSQMNDGMRQVGQAVQDQRERLDALAAAMEEMATTIRDVASNAQISASDNQQTDAMTNRGVSQLQHCITSIHQLVGNLNDSASAVDQVEQQVSSIGQVVNTISGISEQTNLLALNAAIEAARAGDQGRGFAVVADEVRQLASRTQQATREIDDMINNLQQRTRQAVSQMEVSVKNAQSAMQDAEAANHEFAAIADQIGHQAERSDMIAAASEQQSLVASQVTDSLMIIRDAVEETEMVVHQLGEASGSLHQQAIMLEDMVGSYQLSR</sequence>
<dbReference type="Pfam" id="PF17200">
    <property type="entry name" value="sCache_2"/>
    <property type="match status" value="1"/>
</dbReference>